<evidence type="ECO:0000256" key="1">
    <source>
        <dbReference type="ARBA" id="ARBA00022723"/>
    </source>
</evidence>
<dbReference type="PROSITE" id="PS51819">
    <property type="entry name" value="VOC"/>
    <property type="match status" value="1"/>
</dbReference>
<name>A0A0D0ZYD8_CLOBO</name>
<proteinExistence type="predicted"/>
<dbReference type="GO" id="GO:0046491">
    <property type="term" value="P:L-methylmalonyl-CoA metabolic process"/>
    <property type="evidence" value="ECO:0007669"/>
    <property type="project" value="TreeGrafter"/>
</dbReference>
<dbReference type="HOGENOM" id="CLU_046006_8_2_9"/>
<protein>
    <submittedName>
        <fullName evidence="3">Glyoxalase</fullName>
    </submittedName>
</protein>
<dbReference type="RefSeq" id="WP_003486434.1">
    <property type="nucleotide sequence ID" value="NZ_JXSU01000007.1"/>
</dbReference>
<dbReference type="GO" id="GO:0046872">
    <property type="term" value="F:metal ion binding"/>
    <property type="evidence" value="ECO:0007669"/>
    <property type="project" value="UniProtKB-KW"/>
</dbReference>
<dbReference type="InterPro" id="IPR004360">
    <property type="entry name" value="Glyas_Fos-R_dOase_dom"/>
</dbReference>
<dbReference type="GO" id="GO:0004493">
    <property type="term" value="F:methylmalonyl-CoA epimerase activity"/>
    <property type="evidence" value="ECO:0007669"/>
    <property type="project" value="TreeGrafter"/>
</dbReference>
<dbReference type="OrthoDB" id="9788468at2"/>
<accession>A0A0D0ZYD8</accession>
<comment type="caution">
    <text evidence="3">The sequence shown here is derived from an EMBL/GenBank/DDBJ whole genome shotgun (WGS) entry which is preliminary data.</text>
</comment>
<dbReference type="Gene3D" id="3.10.180.10">
    <property type="entry name" value="2,3-Dihydroxybiphenyl 1,2-Dioxygenase, domain 1"/>
    <property type="match status" value="1"/>
</dbReference>
<organism evidence="3 4">
    <name type="scientific">Clostridium botulinum B2 450</name>
    <dbReference type="NCBI Taxonomy" id="1379739"/>
    <lineage>
        <taxon>Bacteria</taxon>
        <taxon>Bacillati</taxon>
        <taxon>Bacillota</taxon>
        <taxon>Clostridia</taxon>
        <taxon>Eubacteriales</taxon>
        <taxon>Clostridiaceae</taxon>
        <taxon>Clostridium</taxon>
    </lineage>
</organism>
<sequence length="121" mass="14240">MLTNHLGIKVKDIEKAQKFYCENLEFEFEHKYEDKDKILVFLKNENSVIELIHSKNNVYNSVKNGIIDHLAFTVTNIQEYIDKLKRKNVNFITNEITEVDGKLIIFFEGAEGEKIELVQYI</sequence>
<dbReference type="PATRIC" id="fig|1379739.3.peg.1943"/>
<dbReference type="SUPFAM" id="SSF54593">
    <property type="entry name" value="Glyoxalase/Bleomycin resistance protein/Dihydroxybiphenyl dioxygenase"/>
    <property type="match status" value="1"/>
</dbReference>
<dbReference type="Pfam" id="PF00903">
    <property type="entry name" value="Glyoxalase"/>
    <property type="match status" value="1"/>
</dbReference>
<gene>
    <name evidence="3" type="ORF">N495_07995</name>
</gene>
<keyword evidence="1" id="KW-0479">Metal-binding</keyword>
<evidence type="ECO:0000313" key="3">
    <source>
        <dbReference type="EMBL" id="KIS23538.1"/>
    </source>
</evidence>
<evidence type="ECO:0000313" key="4">
    <source>
        <dbReference type="Proteomes" id="UP000032250"/>
    </source>
</evidence>
<dbReference type="Proteomes" id="UP000032250">
    <property type="component" value="Unassembled WGS sequence"/>
</dbReference>
<dbReference type="InterPro" id="IPR029068">
    <property type="entry name" value="Glyas_Bleomycin-R_OHBP_Dase"/>
</dbReference>
<reference evidence="3 4" key="1">
    <citation type="submission" date="2014-06" db="EMBL/GenBank/DDBJ databases">
        <title>Genome characterization of distinct group I Clostridium botulinum lineages.</title>
        <authorList>
            <person name="Giordani F."/>
            <person name="Anselmo A."/>
            <person name="Fillo S."/>
            <person name="Palozzi A.M."/>
            <person name="Fortunato A."/>
            <person name="Gentile B."/>
            <person name="Ciammaruconi A."/>
            <person name="Anniballi F."/>
            <person name="De Medici D."/>
            <person name="Lista F."/>
        </authorList>
    </citation>
    <scope>NUCLEOTIDE SEQUENCE [LARGE SCALE GENOMIC DNA]</scope>
    <source>
        <strain evidence="3 4">B2 450</strain>
    </source>
</reference>
<dbReference type="PANTHER" id="PTHR43048">
    <property type="entry name" value="METHYLMALONYL-COA EPIMERASE"/>
    <property type="match status" value="1"/>
</dbReference>
<feature type="domain" description="VOC" evidence="2">
    <location>
        <begin position="2"/>
        <end position="120"/>
    </location>
</feature>
<dbReference type="InterPro" id="IPR051785">
    <property type="entry name" value="MMCE/EMCE_epimerase"/>
</dbReference>
<dbReference type="AlphaFoldDB" id="A0A0D0ZYD8"/>
<dbReference type="InterPro" id="IPR037523">
    <property type="entry name" value="VOC_core"/>
</dbReference>
<dbReference type="PANTHER" id="PTHR43048:SF3">
    <property type="entry name" value="METHYLMALONYL-COA EPIMERASE, MITOCHONDRIAL"/>
    <property type="match status" value="1"/>
</dbReference>
<dbReference type="EMBL" id="JXSU01000007">
    <property type="protein sequence ID" value="KIS23538.1"/>
    <property type="molecule type" value="Genomic_DNA"/>
</dbReference>
<evidence type="ECO:0000259" key="2">
    <source>
        <dbReference type="PROSITE" id="PS51819"/>
    </source>
</evidence>